<evidence type="ECO:0000313" key="2">
    <source>
        <dbReference type="Proteomes" id="UP001057402"/>
    </source>
</evidence>
<reference evidence="2" key="1">
    <citation type="journal article" date="2023" name="Front. Plant Sci.">
        <title>Chromosomal-level genome assembly of Melastoma candidum provides insights into trichome evolution.</title>
        <authorList>
            <person name="Zhong Y."/>
            <person name="Wu W."/>
            <person name="Sun C."/>
            <person name="Zou P."/>
            <person name="Liu Y."/>
            <person name="Dai S."/>
            <person name="Zhou R."/>
        </authorList>
    </citation>
    <scope>NUCLEOTIDE SEQUENCE [LARGE SCALE GENOMIC DNA]</scope>
</reference>
<accession>A0ACB9NWV0</accession>
<protein>
    <submittedName>
        <fullName evidence="1">Uncharacterized protein</fullName>
    </submittedName>
</protein>
<organism evidence="1 2">
    <name type="scientific">Melastoma candidum</name>
    <dbReference type="NCBI Taxonomy" id="119954"/>
    <lineage>
        <taxon>Eukaryota</taxon>
        <taxon>Viridiplantae</taxon>
        <taxon>Streptophyta</taxon>
        <taxon>Embryophyta</taxon>
        <taxon>Tracheophyta</taxon>
        <taxon>Spermatophyta</taxon>
        <taxon>Magnoliopsida</taxon>
        <taxon>eudicotyledons</taxon>
        <taxon>Gunneridae</taxon>
        <taxon>Pentapetalae</taxon>
        <taxon>rosids</taxon>
        <taxon>malvids</taxon>
        <taxon>Myrtales</taxon>
        <taxon>Melastomataceae</taxon>
        <taxon>Melastomatoideae</taxon>
        <taxon>Melastomateae</taxon>
        <taxon>Melastoma</taxon>
    </lineage>
</organism>
<dbReference type="Proteomes" id="UP001057402">
    <property type="component" value="Chromosome 7"/>
</dbReference>
<evidence type="ECO:0000313" key="1">
    <source>
        <dbReference type="EMBL" id="KAI4340581.1"/>
    </source>
</evidence>
<keyword evidence="2" id="KW-1185">Reference proteome</keyword>
<name>A0ACB9NWV0_9MYRT</name>
<sequence>MEIFSPLTPTTFSPSRRLLFFFRRRTAFPAPVVRPKPRWKCVTRSKSSDFQDFRGFAKPVRLLPATQVENWRKIADEEELKFKSVDGSQSLYRVRVRTSRAYGSGLSDINAAVLLCFIDEIGDSIMQRISALSTTGSSSSSSSSSSYFDEQRDADGLRFQRGSVDELVFRGPKLGKHLSVWMGTESGQWRLAGFSLSAAHPCQDSLEELSSAEYKYRGYRYDFENEETLIGGSSYSSMIELKPHRVTETQGQDPMTLVAESFEETTPLSPLVSADESMREYSNLKLSLLLYDAVLISAGATITSFSGGENAALAFLTGGLGGFSYLLLLQRSVDELPAPSSISGSTIDEAFSRFRGPVSIIALTIAFSLLTLKYGSGEAPSSFTPKDLILGMMGFQVCKVAVVLAAFKPISMRPKPND</sequence>
<gene>
    <name evidence="1" type="ORF">MLD38_025401</name>
</gene>
<proteinExistence type="predicted"/>
<comment type="caution">
    <text evidence="1">The sequence shown here is derived from an EMBL/GenBank/DDBJ whole genome shotgun (WGS) entry which is preliminary data.</text>
</comment>
<dbReference type="EMBL" id="CM042886">
    <property type="protein sequence ID" value="KAI4340581.1"/>
    <property type="molecule type" value="Genomic_DNA"/>
</dbReference>